<proteinExistence type="predicted"/>
<reference evidence="3" key="1">
    <citation type="submission" date="2018-06" db="EMBL/GenBank/DDBJ databases">
        <authorList>
            <person name="Zhirakovskaya E."/>
        </authorList>
    </citation>
    <scope>NUCLEOTIDE SEQUENCE</scope>
</reference>
<organism evidence="3">
    <name type="scientific">hydrothermal vent metagenome</name>
    <dbReference type="NCBI Taxonomy" id="652676"/>
    <lineage>
        <taxon>unclassified sequences</taxon>
        <taxon>metagenomes</taxon>
        <taxon>ecological metagenomes</taxon>
    </lineage>
</organism>
<dbReference type="GO" id="GO:0006313">
    <property type="term" value="P:DNA transposition"/>
    <property type="evidence" value="ECO:0007669"/>
    <property type="project" value="InterPro"/>
</dbReference>
<dbReference type="EMBL" id="UOFV01000065">
    <property type="protein sequence ID" value="VAW95670.1"/>
    <property type="molecule type" value="Genomic_DNA"/>
</dbReference>
<dbReference type="GO" id="GO:0004803">
    <property type="term" value="F:transposase activity"/>
    <property type="evidence" value="ECO:0007669"/>
    <property type="project" value="InterPro"/>
</dbReference>
<dbReference type="PANTHER" id="PTHR35404">
    <property type="entry name" value="TRANSPOSASE OF TN10"/>
    <property type="match status" value="1"/>
</dbReference>
<name>A0A3B1A275_9ZZZZ</name>
<evidence type="ECO:0000259" key="2">
    <source>
        <dbReference type="Pfam" id="PF01609"/>
    </source>
</evidence>
<evidence type="ECO:0000256" key="1">
    <source>
        <dbReference type="SAM" id="MobiDB-lite"/>
    </source>
</evidence>
<dbReference type="InterPro" id="IPR047658">
    <property type="entry name" value="IS4-like_transpos"/>
</dbReference>
<evidence type="ECO:0000313" key="3">
    <source>
        <dbReference type="EMBL" id="VAW95670.1"/>
    </source>
</evidence>
<dbReference type="AlphaFoldDB" id="A0A3B1A275"/>
<dbReference type="Gene3D" id="3.90.350.10">
    <property type="entry name" value="Transposase Inhibitor Protein From Tn5, Chain A, domain 1"/>
    <property type="match status" value="1"/>
</dbReference>
<accession>A0A3B1A275</accession>
<dbReference type="NCBIfam" id="NF033591">
    <property type="entry name" value="transpos_IS4_2"/>
    <property type="match status" value="1"/>
</dbReference>
<gene>
    <name evidence="3" type="ORF">MNBD_GAMMA19-719</name>
</gene>
<dbReference type="InterPro" id="IPR012337">
    <property type="entry name" value="RNaseH-like_sf"/>
</dbReference>
<sequence length="398" mass="45947">MHATQVLDTHLQKMCQGIHKARWKALMSTVSALIQGKKLSVTGLGRSMQGKAYEKHQIKKADRLIGNAYLNQERTHIYGALAAWFIGGCRHPLIHVDWSALNPDQKFHWLRATIPVGGRALPVYEESHQQKKYGNPRVEKRFLQTLKTLLPENCCPIIVTDSGFRTPWFRSVQSMGWDFVGRVGGQTLVSPQGKAAWVRTEEIFETATGHARYQGYIDLVRNHPLTCHAYLVKKKKQGRIKNNKQGQRSTSVQSEKNAHRERTPWLIVTSLSGGTKITKRIINIYKTRMQIEEAFRDMKSSRWGFSFSEAQCTTPYRFENLMLVGTLATFAVWLMGKVAELKQWQYRYQANTTKTRTILSTFFLGCRVFRKSSITFRKHEYNEAIKAMRQQVWEQTYV</sequence>
<dbReference type="InterPro" id="IPR002559">
    <property type="entry name" value="Transposase_11"/>
</dbReference>
<protein>
    <recommendedName>
        <fullName evidence="2">Transposase IS4-like domain-containing protein</fullName>
    </recommendedName>
</protein>
<feature type="domain" description="Transposase IS4-like" evidence="2">
    <location>
        <begin position="106"/>
        <end position="315"/>
    </location>
</feature>
<feature type="region of interest" description="Disordered" evidence="1">
    <location>
        <begin position="236"/>
        <end position="258"/>
    </location>
</feature>
<dbReference type="Pfam" id="PF01609">
    <property type="entry name" value="DDE_Tnp_1"/>
    <property type="match status" value="1"/>
</dbReference>
<dbReference type="PANTHER" id="PTHR35404:SF8">
    <property type="entry name" value="TRANSPOSASE OF TN10"/>
    <property type="match status" value="1"/>
</dbReference>
<dbReference type="GO" id="GO:0003677">
    <property type="term" value="F:DNA binding"/>
    <property type="evidence" value="ECO:0007669"/>
    <property type="project" value="InterPro"/>
</dbReference>
<dbReference type="SUPFAM" id="SSF53098">
    <property type="entry name" value="Ribonuclease H-like"/>
    <property type="match status" value="1"/>
</dbReference>